<dbReference type="Proteomes" id="UP000555448">
    <property type="component" value="Unassembled WGS sequence"/>
</dbReference>
<comment type="caution">
    <text evidence="1">The sequence shown here is derived from an EMBL/GenBank/DDBJ whole genome shotgun (WGS) entry which is preliminary data.</text>
</comment>
<evidence type="ECO:0000313" key="2">
    <source>
        <dbReference type="Proteomes" id="UP000555448"/>
    </source>
</evidence>
<accession>A0A7W7KBV5</accession>
<dbReference type="AlphaFoldDB" id="A0A7W7KBV5"/>
<dbReference type="EMBL" id="JACHLR010000013">
    <property type="protein sequence ID" value="MBB4859621.1"/>
    <property type="molecule type" value="Genomic_DNA"/>
</dbReference>
<name>A0A7W7KBV5_9SPHN</name>
<proteinExistence type="predicted"/>
<reference evidence="1 2" key="1">
    <citation type="submission" date="2020-08" db="EMBL/GenBank/DDBJ databases">
        <title>Functional genomics of gut bacteria from endangered species of beetles.</title>
        <authorList>
            <person name="Carlos-Shanley C."/>
        </authorList>
    </citation>
    <scope>NUCLEOTIDE SEQUENCE [LARGE SCALE GENOMIC DNA]</scope>
    <source>
        <strain evidence="1 2">S00245</strain>
    </source>
</reference>
<organism evidence="1 2">
    <name type="scientific">Novosphingobium chloroacetimidivorans</name>
    <dbReference type="NCBI Taxonomy" id="1428314"/>
    <lineage>
        <taxon>Bacteria</taxon>
        <taxon>Pseudomonadati</taxon>
        <taxon>Pseudomonadota</taxon>
        <taxon>Alphaproteobacteria</taxon>
        <taxon>Sphingomonadales</taxon>
        <taxon>Sphingomonadaceae</taxon>
        <taxon>Novosphingobium</taxon>
    </lineage>
</organism>
<dbReference type="RefSeq" id="WP_184246869.1">
    <property type="nucleotide sequence ID" value="NZ_JACHLR010000013.1"/>
</dbReference>
<protein>
    <recommendedName>
        <fullName evidence="3">Ammonia monooxygenase</fullName>
    </recommendedName>
</protein>
<keyword evidence="2" id="KW-1185">Reference proteome</keyword>
<dbReference type="InterPro" id="IPR045384">
    <property type="entry name" value="DUF6527"/>
</dbReference>
<gene>
    <name evidence="1" type="ORF">HNO88_002950</name>
</gene>
<evidence type="ECO:0000313" key="1">
    <source>
        <dbReference type="EMBL" id="MBB4859621.1"/>
    </source>
</evidence>
<sequence>MNRLLSPILADYGEHAVGFWCPGCKSSHVLAISGAGAIWGWNRDVDRPTFTPSVLFRTGHHIPSQVGKRCWCDANRERVEEGKEPYGFTCDICHSFVTEGRIAFLSDSTHALAGQTVDLPEWPI</sequence>
<dbReference type="Pfam" id="PF20137">
    <property type="entry name" value="BubE"/>
    <property type="match status" value="1"/>
</dbReference>
<evidence type="ECO:0008006" key="3">
    <source>
        <dbReference type="Google" id="ProtNLM"/>
    </source>
</evidence>